<evidence type="ECO:0008006" key="4">
    <source>
        <dbReference type="Google" id="ProtNLM"/>
    </source>
</evidence>
<feature type="signal peptide" evidence="1">
    <location>
        <begin position="1"/>
        <end position="24"/>
    </location>
</feature>
<dbReference type="Pfam" id="PF09912">
    <property type="entry name" value="DUF2141"/>
    <property type="match status" value="1"/>
</dbReference>
<proteinExistence type="predicted"/>
<name>A0AA37H710_9HYPH</name>
<protein>
    <recommendedName>
        <fullName evidence="4">DUF2141 domain-containing protein</fullName>
    </recommendedName>
</protein>
<evidence type="ECO:0000313" key="3">
    <source>
        <dbReference type="Proteomes" id="UP001055286"/>
    </source>
</evidence>
<organism evidence="2 3">
    <name type="scientific">Methylobacterium frigidaeris</name>
    <dbReference type="NCBI Taxonomy" id="2038277"/>
    <lineage>
        <taxon>Bacteria</taxon>
        <taxon>Pseudomonadati</taxon>
        <taxon>Pseudomonadota</taxon>
        <taxon>Alphaproteobacteria</taxon>
        <taxon>Hyphomicrobiales</taxon>
        <taxon>Methylobacteriaceae</taxon>
        <taxon>Methylobacterium</taxon>
    </lineage>
</organism>
<dbReference type="EMBL" id="BPQJ01000003">
    <property type="protein sequence ID" value="GJD60558.1"/>
    <property type="molecule type" value="Genomic_DNA"/>
</dbReference>
<sequence length="145" mass="14645">MRSSLPNAGFLAAALAVLAMPAAAAGLSIEVDGVEPGGGRVFVALCTGSLAEEACRIGQSGPAAAQSLRFGFADVPPGTYAVAAFQDLDGDGRLGRTGLGLPTEPYGFSNGAGRRGRPDFASAAFRLAEPGTALRVRLTRALPAR</sequence>
<dbReference type="AlphaFoldDB" id="A0AA37H710"/>
<reference evidence="2" key="2">
    <citation type="submission" date="2021-08" db="EMBL/GenBank/DDBJ databases">
        <authorList>
            <person name="Tani A."/>
            <person name="Ola A."/>
            <person name="Ogura Y."/>
            <person name="Katsura K."/>
            <person name="Hayashi T."/>
        </authorList>
    </citation>
    <scope>NUCLEOTIDE SEQUENCE</scope>
    <source>
        <strain evidence="2">JCM 32048</strain>
    </source>
</reference>
<evidence type="ECO:0000256" key="1">
    <source>
        <dbReference type="SAM" id="SignalP"/>
    </source>
</evidence>
<keyword evidence="1" id="KW-0732">Signal</keyword>
<feature type="chain" id="PRO_5041373464" description="DUF2141 domain-containing protein" evidence="1">
    <location>
        <begin position="25"/>
        <end position="145"/>
    </location>
</feature>
<accession>A0AA37H710</accession>
<reference evidence="2" key="1">
    <citation type="journal article" date="2016" name="Front. Microbiol.">
        <title>Genome Sequence of the Piezophilic, Mesophilic Sulfate-Reducing Bacterium Desulfovibrio indicus J2T.</title>
        <authorList>
            <person name="Cao J."/>
            <person name="Maignien L."/>
            <person name="Shao Z."/>
            <person name="Alain K."/>
            <person name="Jebbar M."/>
        </authorList>
    </citation>
    <scope>NUCLEOTIDE SEQUENCE</scope>
    <source>
        <strain evidence="2">JCM 32048</strain>
    </source>
</reference>
<dbReference type="Proteomes" id="UP001055286">
    <property type="component" value="Unassembled WGS sequence"/>
</dbReference>
<keyword evidence="3" id="KW-1185">Reference proteome</keyword>
<gene>
    <name evidence="2" type="ORF">MPEAHAMD_0697</name>
</gene>
<evidence type="ECO:0000313" key="2">
    <source>
        <dbReference type="EMBL" id="GJD60558.1"/>
    </source>
</evidence>
<comment type="caution">
    <text evidence="2">The sequence shown here is derived from an EMBL/GenBank/DDBJ whole genome shotgun (WGS) entry which is preliminary data.</text>
</comment>
<dbReference type="InterPro" id="IPR018673">
    <property type="entry name" value="DUF2141"/>
</dbReference>